<keyword evidence="5 6" id="KW-0067">ATP-binding</keyword>
<evidence type="ECO:0000313" key="8">
    <source>
        <dbReference type="EMBL" id="OSO90955.1"/>
    </source>
</evidence>
<evidence type="ECO:0000256" key="7">
    <source>
        <dbReference type="RuleBase" id="RU003835"/>
    </source>
</evidence>
<comment type="catalytic activity">
    <reaction evidence="6">
        <text>acetate + ATP = acetyl phosphate + ADP</text>
        <dbReference type="Rhea" id="RHEA:11352"/>
        <dbReference type="ChEBI" id="CHEBI:22191"/>
        <dbReference type="ChEBI" id="CHEBI:30089"/>
        <dbReference type="ChEBI" id="CHEBI:30616"/>
        <dbReference type="ChEBI" id="CHEBI:456216"/>
        <dbReference type="EC" id="2.7.2.1"/>
    </reaction>
</comment>
<keyword evidence="4 6" id="KW-0418">Kinase</keyword>
<dbReference type="GO" id="GO:0006083">
    <property type="term" value="P:acetate metabolic process"/>
    <property type="evidence" value="ECO:0007669"/>
    <property type="project" value="TreeGrafter"/>
</dbReference>
<dbReference type="GO" id="GO:0005524">
    <property type="term" value="F:ATP binding"/>
    <property type="evidence" value="ECO:0007669"/>
    <property type="project" value="UniProtKB-KW"/>
</dbReference>
<feature type="site" description="Transition state stabilizer" evidence="6">
    <location>
        <position position="183"/>
    </location>
</feature>
<name>A0A1X4G7E8_9CYAN</name>
<comment type="function">
    <text evidence="6">Catalyzes the formation of acetyl phosphate from acetate and ATP. Can also catalyze the reverse reaction.</text>
</comment>
<feature type="binding site" evidence="6">
    <location>
        <position position="387"/>
    </location>
    <ligand>
        <name>Mg(2+)</name>
        <dbReference type="ChEBI" id="CHEBI:18420"/>
    </ligand>
</feature>
<dbReference type="Pfam" id="PF00871">
    <property type="entry name" value="Acetate_kinase"/>
    <property type="match status" value="1"/>
</dbReference>
<comment type="caution">
    <text evidence="8">The sequence shown here is derived from an EMBL/GenBank/DDBJ whole genome shotgun (WGS) entry which is preliminary data.</text>
</comment>
<dbReference type="InterPro" id="IPR004372">
    <property type="entry name" value="Ac/propionate_kinase"/>
</dbReference>
<dbReference type="GO" id="GO:0006085">
    <property type="term" value="P:acetyl-CoA biosynthetic process"/>
    <property type="evidence" value="ECO:0007669"/>
    <property type="project" value="UniProtKB-UniRule"/>
</dbReference>
<dbReference type="NCBIfam" id="TIGR00016">
    <property type="entry name" value="ackA"/>
    <property type="match status" value="1"/>
</dbReference>
<feature type="active site" description="Proton donor/acceptor" evidence="6">
    <location>
        <position position="152"/>
    </location>
</feature>
<evidence type="ECO:0000256" key="6">
    <source>
        <dbReference type="HAMAP-Rule" id="MF_00020"/>
    </source>
</evidence>
<feature type="binding site" evidence="6">
    <location>
        <position position="95"/>
    </location>
    <ligand>
        <name>substrate</name>
    </ligand>
</feature>
<dbReference type="EMBL" id="NBYN01000042">
    <property type="protein sequence ID" value="OSO90955.1"/>
    <property type="molecule type" value="Genomic_DNA"/>
</dbReference>
<dbReference type="PROSITE" id="PS01075">
    <property type="entry name" value="ACETATE_KINASE_1"/>
    <property type="match status" value="1"/>
</dbReference>
<dbReference type="PROSITE" id="PS01076">
    <property type="entry name" value="ACETATE_KINASE_2"/>
    <property type="match status" value="1"/>
</dbReference>
<evidence type="ECO:0000256" key="4">
    <source>
        <dbReference type="ARBA" id="ARBA00022777"/>
    </source>
</evidence>
<keyword evidence="2 6" id="KW-0808">Transferase</keyword>
<dbReference type="GO" id="GO:0005737">
    <property type="term" value="C:cytoplasm"/>
    <property type="evidence" value="ECO:0007669"/>
    <property type="project" value="UniProtKB-SubCell"/>
</dbReference>
<feature type="binding site" evidence="6">
    <location>
        <begin position="211"/>
        <end position="215"/>
    </location>
    <ligand>
        <name>ATP</name>
        <dbReference type="ChEBI" id="CHEBI:30616"/>
    </ligand>
</feature>
<feature type="binding site" evidence="6">
    <location>
        <position position="14"/>
    </location>
    <ligand>
        <name>ATP</name>
        <dbReference type="ChEBI" id="CHEBI:30616"/>
    </ligand>
</feature>
<keyword evidence="3 6" id="KW-0547">Nucleotide-binding</keyword>
<dbReference type="PANTHER" id="PTHR21060">
    <property type="entry name" value="ACETATE KINASE"/>
    <property type="match status" value="1"/>
</dbReference>
<evidence type="ECO:0000313" key="9">
    <source>
        <dbReference type="Proteomes" id="UP000192997"/>
    </source>
</evidence>
<evidence type="ECO:0000256" key="2">
    <source>
        <dbReference type="ARBA" id="ARBA00022679"/>
    </source>
</evidence>
<keyword evidence="6" id="KW-0460">Magnesium</keyword>
<organism evidence="8 9">
    <name type="scientific">Cylindrospermopsis raciborskii CENA303</name>
    <dbReference type="NCBI Taxonomy" id="1170769"/>
    <lineage>
        <taxon>Bacteria</taxon>
        <taxon>Bacillati</taxon>
        <taxon>Cyanobacteriota</taxon>
        <taxon>Cyanophyceae</taxon>
        <taxon>Nostocales</taxon>
        <taxon>Aphanizomenonaceae</taxon>
        <taxon>Cylindrospermopsis</taxon>
    </lineage>
</organism>
<dbReference type="CDD" id="cd24010">
    <property type="entry name" value="ASKHA_NBD_AcK_PK"/>
    <property type="match status" value="1"/>
</dbReference>
<dbReference type="Gene3D" id="3.30.420.40">
    <property type="match status" value="2"/>
</dbReference>
<feature type="binding site" evidence="6">
    <location>
        <begin position="286"/>
        <end position="288"/>
    </location>
    <ligand>
        <name>ATP</name>
        <dbReference type="ChEBI" id="CHEBI:30616"/>
    </ligand>
</feature>
<dbReference type="GO" id="GO:0000287">
    <property type="term" value="F:magnesium ion binding"/>
    <property type="evidence" value="ECO:0007669"/>
    <property type="project" value="UniProtKB-UniRule"/>
</dbReference>
<dbReference type="InterPro" id="IPR023865">
    <property type="entry name" value="Aliphatic_acid_kinase_CS"/>
</dbReference>
<evidence type="ECO:0000256" key="5">
    <source>
        <dbReference type="ARBA" id="ARBA00022840"/>
    </source>
</evidence>
<gene>
    <name evidence="6" type="primary">ackA</name>
    <name evidence="8" type="ORF">B7O87_09170</name>
</gene>
<dbReference type="UniPathway" id="UPA00340">
    <property type="reaction ID" value="UER00458"/>
</dbReference>
<reference evidence="9" key="1">
    <citation type="submission" date="2017-04" db="EMBL/GenBank/DDBJ databases">
        <authorList>
            <person name="Abreu V.A."/>
            <person name="Popin R.V."/>
            <person name="Rigonato J."/>
            <person name="Andreote A.P."/>
            <person name="Schaker P.C."/>
            <person name="Hoff-Risseti C."/>
            <person name="Alvarenga D.O."/>
            <person name="Varani A.M."/>
            <person name="Fiore M.F."/>
        </authorList>
    </citation>
    <scope>NUCLEOTIDE SEQUENCE [LARGE SCALE GENOMIC DNA]</scope>
    <source>
        <strain evidence="9">CENA303</strain>
    </source>
</reference>
<comment type="similarity">
    <text evidence="1 6 7">Belongs to the acetokinase family.</text>
</comment>
<dbReference type="EC" id="2.7.2.1" evidence="6"/>
<dbReference type="InterPro" id="IPR000890">
    <property type="entry name" value="Aliphatic_acid_kin_short-chain"/>
</dbReference>
<feature type="binding site" evidence="6">
    <location>
        <position position="7"/>
    </location>
    <ligand>
        <name>Mg(2+)</name>
        <dbReference type="ChEBI" id="CHEBI:18420"/>
    </ligand>
</feature>
<dbReference type="PRINTS" id="PR00471">
    <property type="entry name" value="ACETATEKNASE"/>
</dbReference>
<feature type="binding site" evidence="6">
    <location>
        <begin position="334"/>
        <end position="338"/>
    </location>
    <ligand>
        <name>ATP</name>
        <dbReference type="ChEBI" id="CHEBI:30616"/>
    </ligand>
</feature>
<dbReference type="GO" id="GO:0008776">
    <property type="term" value="F:acetate kinase activity"/>
    <property type="evidence" value="ECO:0007669"/>
    <property type="project" value="UniProtKB-UniRule"/>
</dbReference>
<comment type="subunit">
    <text evidence="6">Homodimer.</text>
</comment>
<accession>A0A1X4G7E8</accession>
<evidence type="ECO:0000256" key="3">
    <source>
        <dbReference type="ARBA" id="ARBA00022741"/>
    </source>
</evidence>
<evidence type="ECO:0000256" key="1">
    <source>
        <dbReference type="ARBA" id="ARBA00008748"/>
    </source>
</evidence>
<dbReference type="Proteomes" id="UP000192997">
    <property type="component" value="Unassembled WGS sequence"/>
</dbReference>
<comment type="pathway">
    <text evidence="6">Metabolic intermediate biosynthesis; acetyl-CoA biosynthesis; acetyl-CoA from acetate: step 1/2.</text>
</comment>
<proteinExistence type="inferred from homology"/>
<protein>
    <recommendedName>
        <fullName evidence="6">Acetate kinase</fullName>
        <ecNumber evidence="6">2.7.2.1</ecNumber>
    </recommendedName>
    <alternativeName>
        <fullName evidence="6">Acetokinase</fullName>
    </alternativeName>
</protein>
<comment type="cofactor">
    <cofactor evidence="6">
        <name>Mg(2+)</name>
        <dbReference type="ChEBI" id="CHEBI:18420"/>
    </cofactor>
    <cofactor evidence="6">
        <name>Mn(2+)</name>
        <dbReference type="ChEBI" id="CHEBI:29035"/>
    </cofactor>
    <text evidence="6">Mg(2+). Can also accept Mn(2+).</text>
</comment>
<comment type="subcellular location">
    <subcellularLocation>
        <location evidence="6">Cytoplasm</location>
    </subcellularLocation>
</comment>
<keyword evidence="6" id="KW-0963">Cytoplasm</keyword>
<dbReference type="AlphaFoldDB" id="A0A1X4G7E8"/>
<dbReference type="PIRSF" id="PIRSF000722">
    <property type="entry name" value="Acetate_prop_kin"/>
    <property type="match status" value="1"/>
</dbReference>
<keyword evidence="6" id="KW-0479">Metal-binding</keyword>
<dbReference type="PANTHER" id="PTHR21060:SF15">
    <property type="entry name" value="ACETATE KINASE-RELATED"/>
    <property type="match status" value="1"/>
</dbReference>
<dbReference type="InterPro" id="IPR043129">
    <property type="entry name" value="ATPase_NBD"/>
</dbReference>
<feature type="site" description="Transition state stabilizer" evidence="6">
    <location>
        <position position="244"/>
    </location>
</feature>
<dbReference type="HAMAP" id="MF_00020">
    <property type="entry name" value="Acetate_kinase"/>
    <property type="match status" value="1"/>
</dbReference>
<dbReference type="SUPFAM" id="SSF53067">
    <property type="entry name" value="Actin-like ATPase domain"/>
    <property type="match status" value="2"/>
</dbReference>
<dbReference type="RefSeq" id="WP_085728202.1">
    <property type="nucleotide sequence ID" value="NZ_NBYN01000042.1"/>
</dbReference>
<sequence>MKILVLNAGSSSQKSCLYEIGEFLPDSPIPPIWEGSIDWGTTQAKITIKVSGHIKTALLPSSNRFHALKNLILTVIQGEHSVVESLKEINRVGHRVVHGGRRYQQATLITPEVEAEIERLIPLAPNHNPCHLEGIAAIRQILEDVPQIAVFDTAFHAQIPQSIAAYPIPYKWYEQGIRRYGFHGISHQYCAKRAAHLLGCELDKLKIITCHLGNGASLAAIRNGISINTTMGFTPLEGLMMGTRCGSIDPSILIYLLKNQGLSTDELNHILNRESGLKGIFGKSGDMRDVLASWTAGDEQAVLALDMYIERLKSAIGAMTATLGGVDCLVFTAGIGENSAVVRQLTCNGLGFLGISVDHNLNEGVSSDIDIATPDSRVRIFVIHTQEDWEIAAECWWLTLHHGNSYN</sequence>